<keyword evidence="1" id="KW-1133">Transmembrane helix</keyword>
<evidence type="ECO:0000256" key="1">
    <source>
        <dbReference type="SAM" id="Phobius"/>
    </source>
</evidence>
<name>A0ABS7PK45_9SPHN</name>
<dbReference type="Pfam" id="PF03703">
    <property type="entry name" value="bPH_2"/>
    <property type="match status" value="1"/>
</dbReference>
<keyword evidence="1" id="KW-0812">Transmembrane</keyword>
<dbReference type="PANTHER" id="PTHR34473:SF3">
    <property type="entry name" value="TRANSMEMBRANE PROTEIN-RELATED"/>
    <property type="match status" value="1"/>
</dbReference>
<evidence type="ECO:0000259" key="2">
    <source>
        <dbReference type="Pfam" id="PF03703"/>
    </source>
</evidence>
<comment type="caution">
    <text evidence="3">The sequence shown here is derived from an EMBL/GenBank/DDBJ whole genome shotgun (WGS) entry which is preliminary data.</text>
</comment>
<gene>
    <name evidence="3" type="ORF">K7G82_05065</name>
</gene>
<feature type="transmembrane region" description="Helical" evidence="1">
    <location>
        <begin position="44"/>
        <end position="63"/>
    </location>
</feature>
<evidence type="ECO:0000313" key="3">
    <source>
        <dbReference type="EMBL" id="MBY8821651.1"/>
    </source>
</evidence>
<dbReference type="EMBL" id="JAINVV010000003">
    <property type="protein sequence ID" value="MBY8821651.1"/>
    <property type="molecule type" value="Genomic_DNA"/>
</dbReference>
<feature type="domain" description="YdbS-like PH" evidence="2">
    <location>
        <begin position="67"/>
        <end position="145"/>
    </location>
</feature>
<feature type="transmembrane region" description="Helical" evidence="1">
    <location>
        <begin position="12"/>
        <end position="38"/>
    </location>
</feature>
<proteinExistence type="predicted"/>
<accession>A0ABS7PK45</accession>
<dbReference type="InterPro" id="IPR005182">
    <property type="entry name" value="YdbS-like_PH"/>
</dbReference>
<organism evidence="3 4">
    <name type="scientific">Sphingomonas colocasiae</name>
    <dbReference type="NCBI Taxonomy" id="1848973"/>
    <lineage>
        <taxon>Bacteria</taxon>
        <taxon>Pseudomonadati</taxon>
        <taxon>Pseudomonadota</taxon>
        <taxon>Alphaproteobacteria</taxon>
        <taxon>Sphingomonadales</taxon>
        <taxon>Sphingomonadaceae</taxon>
        <taxon>Sphingomonas</taxon>
    </lineage>
</organism>
<dbReference type="Proteomes" id="UP000706039">
    <property type="component" value="Unassembled WGS sequence"/>
</dbReference>
<reference evidence="3 4" key="1">
    <citation type="submission" date="2021-08" db="EMBL/GenBank/DDBJ databases">
        <authorList>
            <person name="Tuo L."/>
        </authorList>
    </citation>
    <scope>NUCLEOTIDE SEQUENCE [LARGE SCALE GENOMIC DNA]</scope>
    <source>
        <strain evidence="3 4">JCM 31229</strain>
    </source>
</reference>
<keyword evidence="4" id="KW-1185">Reference proteome</keyword>
<protein>
    <submittedName>
        <fullName evidence="3">PH domain-containing protein</fullName>
    </submittedName>
</protein>
<keyword evidence="1" id="KW-0472">Membrane</keyword>
<evidence type="ECO:0000313" key="4">
    <source>
        <dbReference type="Proteomes" id="UP000706039"/>
    </source>
</evidence>
<sequence>MTALDSGQLWVMRIHGAIAAIILIVLALAAELVVATVADGLPPPGLIAGLVVLALIYPCLIAPGRRYRAWGYRVEADELHLAHGVLTTVLTVVPFVRVQHIDVAQGPIERVFGVSRLMLHTAGTAHSLVVLPGLDSETAERLRDDIRTRIRADAA</sequence>
<dbReference type="RefSeq" id="WP_222988749.1">
    <property type="nucleotide sequence ID" value="NZ_JAINVV010000003.1"/>
</dbReference>
<dbReference type="PANTHER" id="PTHR34473">
    <property type="entry name" value="UPF0699 TRANSMEMBRANE PROTEIN YDBS"/>
    <property type="match status" value="1"/>
</dbReference>